<name>A0ABS7Y1K5_9FLAO</name>
<dbReference type="Pfam" id="PF00106">
    <property type="entry name" value="adh_short"/>
    <property type="match status" value="1"/>
</dbReference>
<dbReference type="PRINTS" id="PR00081">
    <property type="entry name" value="GDHRDH"/>
</dbReference>
<evidence type="ECO:0000313" key="4">
    <source>
        <dbReference type="Proteomes" id="UP001198402"/>
    </source>
</evidence>
<evidence type="ECO:0000256" key="2">
    <source>
        <dbReference type="ARBA" id="ARBA00023002"/>
    </source>
</evidence>
<dbReference type="PANTHER" id="PTHR44196:SF3">
    <property type="entry name" value="SHORT CHAIN DEHYDROGENASE FAMILY PROTEIN"/>
    <property type="match status" value="1"/>
</dbReference>
<organism evidence="3 4">
    <name type="scientific">Winogradskyella vincentii</name>
    <dbReference type="NCBI Taxonomy" id="2877122"/>
    <lineage>
        <taxon>Bacteria</taxon>
        <taxon>Pseudomonadati</taxon>
        <taxon>Bacteroidota</taxon>
        <taxon>Flavobacteriia</taxon>
        <taxon>Flavobacteriales</taxon>
        <taxon>Flavobacteriaceae</taxon>
        <taxon>Winogradskyella</taxon>
    </lineage>
</organism>
<comment type="similarity">
    <text evidence="1">Belongs to the short-chain dehydrogenases/reductases (SDR) family.</text>
</comment>
<keyword evidence="4" id="KW-1185">Reference proteome</keyword>
<protein>
    <submittedName>
        <fullName evidence="3">SDR family NAD(P)-dependent oxidoreductase</fullName>
    </submittedName>
</protein>
<comment type="caution">
    <text evidence="3">The sequence shown here is derived from an EMBL/GenBank/DDBJ whole genome shotgun (WGS) entry which is preliminary data.</text>
</comment>
<accession>A0ABS7Y1K5</accession>
<sequence>MKKAIIIGASTGIGRALAKVLLANNYKVGITGVEKEILKELSQFDINHLKIEYFDCTANQSSAVINGLIKWLGGLDLIVFSAGIGHLDKNLGFTIENEANELNVLAFTKIADKSFRYFEKMGHGHFVAITSIAGLKGNRIAPAYHAAKSYQINYLEGLRHKAKHSNLPITITDIRPGFVDTGLVNKKHFWMATKEKAANQIFSIIKKKKDIGYVTKRWYIIALILKIIPNWLYHKL</sequence>
<dbReference type="InterPro" id="IPR036291">
    <property type="entry name" value="NAD(P)-bd_dom_sf"/>
</dbReference>
<proteinExistence type="inferred from homology"/>
<dbReference type="RefSeq" id="WP_224478074.1">
    <property type="nucleotide sequence ID" value="NZ_JAIUJS010000003.1"/>
</dbReference>
<dbReference type="InterPro" id="IPR002347">
    <property type="entry name" value="SDR_fam"/>
</dbReference>
<dbReference type="Proteomes" id="UP001198402">
    <property type="component" value="Unassembled WGS sequence"/>
</dbReference>
<dbReference type="EMBL" id="JAIUJS010000003">
    <property type="protein sequence ID" value="MCA0153135.1"/>
    <property type="molecule type" value="Genomic_DNA"/>
</dbReference>
<keyword evidence="2" id="KW-0560">Oxidoreductase</keyword>
<dbReference type="Gene3D" id="3.40.50.720">
    <property type="entry name" value="NAD(P)-binding Rossmann-like Domain"/>
    <property type="match status" value="1"/>
</dbReference>
<dbReference type="PANTHER" id="PTHR44196">
    <property type="entry name" value="DEHYDROGENASE/REDUCTASE SDR FAMILY MEMBER 7B"/>
    <property type="match status" value="1"/>
</dbReference>
<evidence type="ECO:0000313" key="3">
    <source>
        <dbReference type="EMBL" id="MCA0153135.1"/>
    </source>
</evidence>
<gene>
    <name evidence="3" type="ORF">LBV24_07900</name>
</gene>
<evidence type="ECO:0000256" key="1">
    <source>
        <dbReference type="ARBA" id="ARBA00006484"/>
    </source>
</evidence>
<dbReference type="SUPFAM" id="SSF51735">
    <property type="entry name" value="NAD(P)-binding Rossmann-fold domains"/>
    <property type="match status" value="1"/>
</dbReference>
<reference evidence="4" key="1">
    <citation type="submission" date="2023-07" db="EMBL/GenBank/DDBJ databases">
        <authorList>
            <person name="Yue Y."/>
        </authorList>
    </citation>
    <scope>NUCLEOTIDE SEQUENCE [LARGE SCALE GENOMIC DNA]</scope>
    <source>
        <strain evidence="4">2Y89</strain>
    </source>
</reference>